<keyword evidence="1" id="KW-0812">Transmembrane</keyword>
<gene>
    <name evidence="2" type="ORF">D6D85_13870</name>
</gene>
<proteinExistence type="predicted"/>
<keyword evidence="3" id="KW-1185">Reference proteome</keyword>
<dbReference type="AlphaFoldDB" id="A0A429GF41"/>
<comment type="caution">
    <text evidence="2">The sequence shown here is derived from an EMBL/GenBank/DDBJ whole genome shotgun (WGS) entry which is preliminary data.</text>
</comment>
<feature type="transmembrane region" description="Helical" evidence="1">
    <location>
        <begin position="6"/>
        <end position="33"/>
    </location>
</feature>
<evidence type="ECO:0000313" key="2">
    <source>
        <dbReference type="EMBL" id="RSN72414.1"/>
    </source>
</evidence>
<feature type="transmembrane region" description="Helical" evidence="1">
    <location>
        <begin position="111"/>
        <end position="139"/>
    </location>
</feature>
<feature type="transmembrane region" description="Helical" evidence="1">
    <location>
        <begin position="168"/>
        <end position="195"/>
    </location>
</feature>
<protein>
    <recommendedName>
        <fullName evidence="4">Nucleoside recognition protein</fullName>
    </recommendedName>
</protein>
<sequence length="306" mass="33462">MNPLGILQGILTLIAATFLGVLIANILISLGYIEKAGFMFVPLMRAAGLPKQLSFPAIVGVIDGKAEHSIISSYMRQSKIGEAEVVAYNLVTSPLAVLFYLYRYYLPICVVSLGLFAGGIYIGLSLISSLVAFVIGVVYGRIRVKGRMLVEDRFEGQKRKSLRDCLRTATFVTLYIAKRYIVITIVLLILDYFGIFSQLKLMLREARMPLSPQGLAVVATQVASPTAGVLMAGELLKSGSITVKEALTALILGRFLFLFSQDYPRASFPFYASMYPVSTAAKLVLFSALATLISTPLCILLIYIFL</sequence>
<feature type="transmembrane region" description="Helical" evidence="1">
    <location>
        <begin position="215"/>
        <end position="233"/>
    </location>
</feature>
<dbReference type="PANTHER" id="PTHR38139">
    <property type="entry name" value="GATE DOMAIN-CONTAINING PROTEIN"/>
    <property type="match status" value="1"/>
</dbReference>
<dbReference type="RefSeq" id="WP_125672542.1">
    <property type="nucleotide sequence ID" value="NZ_RCOS01000155.1"/>
</dbReference>
<evidence type="ECO:0000313" key="3">
    <source>
        <dbReference type="Proteomes" id="UP000277582"/>
    </source>
</evidence>
<evidence type="ECO:0008006" key="4">
    <source>
        <dbReference type="Google" id="ProtNLM"/>
    </source>
</evidence>
<name>A0A429GF41_9CREN</name>
<organism evidence="2 3">
    <name type="scientific">Candidatus Methanodesulfokora washburnensis</name>
    <dbReference type="NCBI Taxonomy" id="2478471"/>
    <lineage>
        <taxon>Archaea</taxon>
        <taxon>Thermoproteota</taxon>
        <taxon>Candidatus Korarchaeia</taxon>
        <taxon>Candidatus Korarchaeia incertae sedis</taxon>
        <taxon>Candidatus Methanodesulfokora</taxon>
    </lineage>
</organism>
<reference evidence="2 3" key="1">
    <citation type="submission" date="2018-10" db="EMBL/GenBank/DDBJ databases">
        <title>Co-occurring genomic capacity for anaerobic methane metabolism and dissimilatory sulfite reduction discovered in the Korarchaeota.</title>
        <authorList>
            <person name="Mckay L.J."/>
            <person name="Dlakic M."/>
            <person name="Fields M.W."/>
            <person name="Delmont T.O."/>
            <person name="Eren A.M."/>
            <person name="Jay Z.J."/>
            <person name="Klingelsmith K.B."/>
            <person name="Rusch D.B."/>
            <person name="Inskeep W.P."/>
        </authorList>
    </citation>
    <scope>NUCLEOTIDE SEQUENCE [LARGE SCALE GENOMIC DNA]</scope>
    <source>
        <strain evidence="2 3">MDKW</strain>
    </source>
</reference>
<dbReference type="Proteomes" id="UP000277582">
    <property type="component" value="Unassembled WGS sequence"/>
</dbReference>
<feature type="transmembrane region" description="Helical" evidence="1">
    <location>
        <begin position="85"/>
        <end position="105"/>
    </location>
</feature>
<dbReference type="InterPro" id="IPR038880">
    <property type="entry name" value="MJ0871-like"/>
</dbReference>
<feature type="transmembrane region" description="Helical" evidence="1">
    <location>
        <begin position="283"/>
        <end position="305"/>
    </location>
</feature>
<accession>A0A429GF41</accession>
<dbReference type="PANTHER" id="PTHR38139:SF1">
    <property type="entry name" value="NUCLEOSIDE TRANSPORTER_FEOB GTPASE GATE DOMAIN-CONTAINING PROTEIN"/>
    <property type="match status" value="1"/>
</dbReference>
<keyword evidence="1" id="KW-1133">Transmembrane helix</keyword>
<evidence type="ECO:0000256" key="1">
    <source>
        <dbReference type="SAM" id="Phobius"/>
    </source>
</evidence>
<keyword evidence="1" id="KW-0472">Membrane</keyword>
<dbReference type="EMBL" id="RCOS01000155">
    <property type="protein sequence ID" value="RSN72414.1"/>
    <property type="molecule type" value="Genomic_DNA"/>
</dbReference>